<dbReference type="InterPro" id="IPR036388">
    <property type="entry name" value="WH-like_DNA-bd_sf"/>
</dbReference>
<dbReference type="InterPro" id="IPR003150">
    <property type="entry name" value="DNA-bd_RFX"/>
</dbReference>
<evidence type="ECO:0000256" key="5">
    <source>
        <dbReference type="ARBA" id="ARBA00023242"/>
    </source>
</evidence>
<comment type="subcellular location">
    <subcellularLocation>
        <location evidence="1">Nucleus</location>
    </subcellularLocation>
</comment>
<sequence length="463" mass="50768">MKSGKCQDDVFLTTPVLSFPKMAQQQYQAEPNRLTSGTLANSSIPNAVTVSATPSSNTTVTSGATTMLTRMNSNFGQYYLRFLRHHSTRASPVTVQWLLQNYETAEGVSLPRSTLYSHYLNHCLDYWLEPMNPASFGKLIRSVFVGLRTRRLGTRGNSKYHYYGIRIKQTSSLNTMKINRPSAWFQKLPESISCSAQGAPASTKPITSTNNGVSSFYACYSKFRSIRTNLSDGTSSDGTSSYARPAPTDDVKRGVYSSFIKPAYLGTSNTNSHRIVASITKPLPVAGSTSQIEGAASLAPNDLPTMVKPRSTSLIFKDESGNTFATKRESSDENTGLWKPWEATGSNQQQQQQRISPPDFDWTSTSREGGKLPVDTEVTDAGIDAGCLVCLTDKTGDSDDRLYFGSGSDHNFSFPRLTDLCHSVGIDLNLTCGRLESPLLVRFRILIMNTLPLVILSASSHGY</sequence>
<protein>
    <submittedName>
        <fullName evidence="8">RFX-type winged-helix domain-containing protein</fullName>
    </submittedName>
</protein>
<dbReference type="Gene3D" id="1.10.10.10">
    <property type="entry name" value="Winged helix-like DNA-binding domain superfamily/Winged helix DNA-binding domain"/>
    <property type="match status" value="1"/>
</dbReference>
<proteinExistence type="predicted"/>
<dbReference type="PANTHER" id="PTHR12619:SF33">
    <property type="entry name" value="RFX, ISOFORM H"/>
    <property type="match status" value="1"/>
</dbReference>
<dbReference type="GO" id="GO:0000978">
    <property type="term" value="F:RNA polymerase II cis-regulatory region sequence-specific DNA binding"/>
    <property type="evidence" value="ECO:0007669"/>
    <property type="project" value="TreeGrafter"/>
</dbReference>
<evidence type="ECO:0000256" key="1">
    <source>
        <dbReference type="ARBA" id="ARBA00004123"/>
    </source>
</evidence>
<feature type="region of interest" description="Disordered" evidence="6">
    <location>
        <begin position="323"/>
        <end position="374"/>
    </location>
</feature>
<dbReference type="InterPro" id="IPR039779">
    <property type="entry name" value="RFX-like"/>
</dbReference>
<name>A0A5K3FHP3_MESCO</name>
<evidence type="ECO:0000256" key="4">
    <source>
        <dbReference type="ARBA" id="ARBA00023163"/>
    </source>
</evidence>
<dbReference type="InterPro" id="IPR036390">
    <property type="entry name" value="WH_DNA-bd_sf"/>
</dbReference>
<dbReference type="PANTHER" id="PTHR12619">
    <property type="entry name" value="RFX TRANSCRIPTION FACTOR FAMILY"/>
    <property type="match status" value="1"/>
</dbReference>
<organism evidence="8">
    <name type="scientific">Mesocestoides corti</name>
    <name type="common">Flatworm</name>
    <dbReference type="NCBI Taxonomy" id="53468"/>
    <lineage>
        <taxon>Eukaryota</taxon>
        <taxon>Metazoa</taxon>
        <taxon>Spiralia</taxon>
        <taxon>Lophotrochozoa</taxon>
        <taxon>Platyhelminthes</taxon>
        <taxon>Cestoda</taxon>
        <taxon>Eucestoda</taxon>
        <taxon>Cyclophyllidea</taxon>
        <taxon>Mesocestoididae</taxon>
        <taxon>Mesocestoides</taxon>
    </lineage>
</organism>
<dbReference type="WBParaSite" id="MCU_008576-RA">
    <property type="protein sequence ID" value="MCU_008576-RA"/>
    <property type="gene ID" value="MCU_008576"/>
</dbReference>
<dbReference type="AlphaFoldDB" id="A0A5K3FHP3"/>
<reference evidence="8" key="1">
    <citation type="submission" date="2019-11" db="UniProtKB">
        <authorList>
            <consortium name="WormBaseParasite"/>
        </authorList>
    </citation>
    <scope>IDENTIFICATION</scope>
</reference>
<keyword evidence="2" id="KW-0805">Transcription regulation</keyword>
<feature type="domain" description="RFX-type winged-helix" evidence="7">
    <location>
        <begin position="94"/>
        <end position="169"/>
    </location>
</feature>
<evidence type="ECO:0000256" key="6">
    <source>
        <dbReference type="SAM" id="MobiDB-lite"/>
    </source>
</evidence>
<evidence type="ECO:0000256" key="3">
    <source>
        <dbReference type="ARBA" id="ARBA00023125"/>
    </source>
</evidence>
<dbReference type="PROSITE" id="PS51526">
    <property type="entry name" value="RFX_DBD"/>
    <property type="match status" value="1"/>
</dbReference>
<evidence type="ECO:0000313" key="8">
    <source>
        <dbReference type="WBParaSite" id="MCU_008576-RA"/>
    </source>
</evidence>
<dbReference type="Pfam" id="PF02257">
    <property type="entry name" value="RFX_DNA_binding"/>
    <property type="match status" value="1"/>
</dbReference>
<dbReference type="GO" id="GO:0005634">
    <property type="term" value="C:nucleus"/>
    <property type="evidence" value="ECO:0007669"/>
    <property type="project" value="UniProtKB-SubCell"/>
</dbReference>
<accession>A0A5K3FHP3</accession>
<dbReference type="GO" id="GO:0000981">
    <property type="term" value="F:DNA-binding transcription factor activity, RNA polymerase II-specific"/>
    <property type="evidence" value="ECO:0007669"/>
    <property type="project" value="TreeGrafter"/>
</dbReference>
<evidence type="ECO:0000256" key="2">
    <source>
        <dbReference type="ARBA" id="ARBA00023015"/>
    </source>
</evidence>
<keyword evidence="5" id="KW-0539">Nucleus</keyword>
<keyword evidence="3" id="KW-0238">DNA-binding</keyword>
<keyword evidence="4" id="KW-0804">Transcription</keyword>
<dbReference type="SUPFAM" id="SSF46785">
    <property type="entry name" value="Winged helix' DNA-binding domain"/>
    <property type="match status" value="1"/>
</dbReference>
<evidence type="ECO:0000259" key="7">
    <source>
        <dbReference type="PROSITE" id="PS51526"/>
    </source>
</evidence>
<dbReference type="FunFam" id="1.10.10.10:FF:000017">
    <property type="entry name" value="transcription factor RFX3 isoform X1"/>
    <property type="match status" value="1"/>
</dbReference>